<evidence type="ECO:0000256" key="1">
    <source>
        <dbReference type="SAM" id="MobiDB-lite"/>
    </source>
</evidence>
<dbReference type="Proteomes" id="UP001295423">
    <property type="component" value="Unassembled WGS sequence"/>
</dbReference>
<reference evidence="2" key="1">
    <citation type="submission" date="2023-08" db="EMBL/GenBank/DDBJ databases">
        <authorList>
            <person name="Audoor S."/>
            <person name="Bilcke G."/>
        </authorList>
    </citation>
    <scope>NUCLEOTIDE SEQUENCE</scope>
</reference>
<sequence>MADNPPQGGNDPDPEVVEENQRQPALAGNAEEAAQANQQRRQQANPPVPDLLNNLIAAAAVAANPFNQQGQQHGQNAGQPQGGTNNAANLLGQLLAHPQGMNLLGQLITGATNPNATNPTTHTPQYGAFPSTSGTTPIDIGTSYGIKQYSKAVDSLYSSGEDKFDLQPARLLNFIERIQTRALEAGWTIIFQVQNSARNNATDDFLQLHGKISIEDV</sequence>
<organism evidence="2 3">
    <name type="scientific">Cylindrotheca closterium</name>
    <dbReference type="NCBI Taxonomy" id="2856"/>
    <lineage>
        <taxon>Eukaryota</taxon>
        <taxon>Sar</taxon>
        <taxon>Stramenopiles</taxon>
        <taxon>Ochrophyta</taxon>
        <taxon>Bacillariophyta</taxon>
        <taxon>Bacillariophyceae</taxon>
        <taxon>Bacillariophycidae</taxon>
        <taxon>Bacillariales</taxon>
        <taxon>Bacillariaceae</taxon>
        <taxon>Cylindrotheca</taxon>
    </lineage>
</organism>
<name>A0AAD2CJP9_9STRA</name>
<dbReference type="AlphaFoldDB" id="A0AAD2CJP9"/>
<gene>
    <name evidence="2" type="ORF">CYCCA115_LOCUS2509</name>
</gene>
<keyword evidence="3" id="KW-1185">Reference proteome</keyword>
<feature type="region of interest" description="Disordered" evidence="1">
    <location>
        <begin position="1"/>
        <end position="49"/>
    </location>
</feature>
<comment type="caution">
    <text evidence="2">The sequence shown here is derived from an EMBL/GenBank/DDBJ whole genome shotgun (WGS) entry which is preliminary data.</text>
</comment>
<evidence type="ECO:0000313" key="3">
    <source>
        <dbReference type="Proteomes" id="UP001295423"/>
    </source>
</evidence>
<feature type="region of interest" description="Disordered" evidence="1">
    <location>
        <begin position="112"/>
        <end position="134"/>
    </location>
</feature>
<dbReference type="EMBL" id="CAKOGP040000173">
    <property type="protein sequence ID" value="CAJ1931706.1"/>
    <property type="molecule type" value="Genomic_DNA"/>
</dbReference>
<feature type="compositionally biased region" description="Low complexity" evidence="1">
    <location>
        <begin position="29"/>
        <end position="49"/>
    </location>
</feature>
<accession>A0AAD2CJP9</accession>
<feature type="compositionally biased region" description="Low complexity" evidence="1">
    <location>
        <begin position="112"/>
        <end position="124"/>
    </location>
</feature>
<proteinExistence type="predicted"/>
<feature type="compositionally biased region" description="Low complexity" evidence="1">
    <location>
        <begin position="1"/>
        <end position="11"/>
    </location>
</feature>
<evidence type="ECO:0000313" key="2">
    <source>
        <dbReference type="EMBL" id="CAJ1931706.1"/>
    </source>
</evidence>
<protein>
    <submittedName>
        <fullName evidence="2">Uncharacterized protein</fullName>
    </submittedName>
</protein>